<gene>
    <name evidence="4" type="ORF">GOP47_0025414</name>
</gene>
<protein>
    <submittedName>
        <fullName evidence="4">Uncharacterized protein</fullName>
    </submittedName>
</protein>
<evidence type="ECO:0000259" key="3">
    <source>
        <dbReference type="Pfam" id="PF23572"/>
    </source>
</evidence>
<dbReference type="GO" id="GO:0005737">
    <property type="term" value="C:cytoplasm"/>
    <property type="evidence" value="ECO:0007669"/>
    <property type="project" value="TreeGrafter"/>
</dbReference>
<comment type="caution">
    <text evidence="4">The sequence shown here is derived from an EMBL/GenBank/DDBJ whole genome shotgun (WGS) entry which is preliminary data.</text>
</comment>
<dbReference type="PANTHER" id="PTHR31901:SF48">
    <property type="entry name" value="INDOLE-3-ACETIC ACID-AMIDO SYNTHETASE GH3.10"/>
    <property type="match status" value="1"/>
</dbReference>
<name>A0A9D4Z2Y2_ADICA</name>
<proteinExistence type="inferred from homology"/>
<keyword evidence="5" id="KW-1185">Reference proteome</keyword>
<dbReference type="AlphaFoldDB" id="A0A9D4Z2Y2"/>
<dbReference type="Pfam" id="PF03321">
    <property type="entry name" value="GH3"/>
    <property type="match status" value="1"/>
</dbReference>
<dbReference type="EMBL" id="JABFUD020000025">
    <property type="protein sequence ID" value="KAI5059095.1"/>
    <property type="molecule type" value="Genomic_DNA"/>
</dbReference>
<evidence type="ECO:0000259" key="2">
    <source>
        <dbReference type="Pfam" id="PF23571"/>
    </source>
</evidence>
<dbReference type="Pfam" id="PF23571">
    <property type="entry name" value="GH3_M"/>
    <property type="match status" value="1"/>
</dbReference>
<dbReference type="OrthoDB" id="10004661at2759"/>
<dbReference type="InterPro" id="IPR055378">
    <property type="entry name" value="GH3_C"/>
</dbReference>
<organism evidence="4 5">
    <name type="scientific">Adiantum capillus-veneris</name>
    <name type="common">Maidenhair fern</name>
    <dbReference type="NCBI Taxonomy" id="13818"/>
    <lineage>
        <taxon>Eukaryota</taxon>
        <taxon>Viridiplantae</taxon>
        <taxon>Streptophyta</taxon>
        <taxon>Embryophyta</taxon>
        <taxon>Tracheophyta</taxon>
        <taxon>Polypodiopsida</taxon>
        <taxon>Polypodiidae</taxon>
        <taxon>Polypodiales</taxon>
        <taxon>Pteridineae</taxon>
        <taxon>Pteridaceae</taxon>
        <taxon>Vittarioideae</taxon>
        <taxon>Adiantum</taxon>
    </lineage>
</organism>
<evidence type="ECO:0000313" key="5">
    <source>
        <dbReference type="Proteomes" id="UP000886520"/>
    </source>
</evidence>
<evidence type="ECO:0000256" key="1">
    <source>
        <dbReference type="ARBA" id="ARBA00008068"/>
    </source>
</evidence>
<dbReference type="Pfam" id="PF23572">
    <property type="entry name" value="GH3_C"/>
    <property type="match status" value="1"/>
</dbReference>
<accession>A0A9D4Z2Y2</accession>
<sequence>MPAADNCSSSCIIDSTIADFEEETRNAAAVQSKVLSEILRRNAETEYLREVCGLDGSVDALSFKQKVPLVTHSELKPYFDRIADGEQAAILTAEPIRTLSLSSGTTSDGQQKYLVLYKEILEASGRLSKIAAAYRGHAFPTSPGGMFLELVFSGKLSTTNGGLSLGTATTHLFRSKEFKQKQKFASVRACSPDEVVWHPDNWQAMYCHLLCALLHRDELEFITATFAYTIVKAFHTFEVEWPNLCDDIRQGELTSWITDLDLRAAMSKLMPRPDPELADGIASKCSTLEGWAGVIPHIWPNCKYIYSIMTGSMEPYLDRLHHYAGALPLVSADYGSTESWIGVNANPKAEPRDVTFTVVPSFAYFEFIPMPSRGMIDDFQQEADPVKLTEVEVGCEYEVILTTYGGLYRYRLGDVVRVTGFFNASPQLAYVCRKNVLLTVHIDKNTEKDLQLAVNEAVEELKRHDAKAELIDFTSFADLSSPPGHYMVFWELSRKSISKLARQDSRRGMSPLDLKFNEVMKQGCEQAMYEESILRACATAMDLAFVEPGYKGSREAKTIGALELCLVKPGTFRGLLDRYLNRGIGAITQYKTPRCVVSKEVLNILKNKVVLSVHSSAYL</sequence>
<feature type="domain" description="GH3 middle" evidence="2">
    <location>
        <begin position="356"/>
        <end position="433"/>
    </location>
</feature>
<dbReference type="PANTHER" id="PTHR31901">
    <property type="entry name" value="GH3 DOMAIN-CONTAINING PROTEIN"/>
    <property type="match status" value="1"/>
</dbReference>
<dbReference type="InterPro" id="IPR004993">
    <property type="entry name" value="GH3"/>
</dbReference>
<evidence type="ECO:0000313" key="4">
    <source>
        <dbReference type="EMBL" id="KAI5059095.1"/>
    </source>
</evidence>
<comment type="similarity">
    <text evidence="1">Belongs to the IAA-amido conjugating enzyme family.</text>
</comment>
<reference evidence="4" key="1">
    <citation type="submission" date="2021-01" db="EMBL/GenBank/DDBJ databases">
        <title>Adiantum capillus-veneris genome.</title>
        <authorList>
            <person name="Fang Y."/>
            <person name="Liao Q."/>
        </authorList>
    </citation>
    <scope>NUCLEOTIDE SEQUENCE</scope>
    <source>
        <strain evidence="4">H3</strain>
        <tissue evidence="4">Leaf</tissue>
    </source>
</reference>
<feature type="domain" description="GH3 C-terminal" evidence="3">
    <location>
        <begin position="448"/>
        <end position="599"/>
    </location>
</feature>
<dbReference type="InterPro" id="IPR055377">
    <property type="entry name" value="GH3_M"/>
</dbReference>
<dbReference type="Proteomes" id="UP000886520">
    <property type="component" value="Chromosome 25"/>
</dbReference>
<dbReference type="GO" id="GO:0016881">
    <property type="term" value="F:acid-amino acid ligase activity"/>
    <property type="evidence" value="ECO:0007669"/>
    <property type="project" value="TreeGrafter"/>
</dbReference>